<evidence type="ECO:0000256" key="3">
    <source>
        <dbReference type="SAM" id="MobiDB-lite"/>
    </source>
</evidence>
<keyword evidence="7" id="KW-1185">Reference proteome</keyword>
<reference evidence="6 7" key="1">
    <citation type="submission" date="2018-03" db="EMBL/GenBank/DDBJ databases">
        <title>The draft genome of Sphingosinicella sp. GL-C-18.</title>
        <authorList>
            <person name="Liu L."/>
            <person name="Li L."/>
            <person name="Liang L."/>
            <person name="Zhang X."/>
            <person name="Wang T."/>
        </authorList>
    </citation>
    <scope>NUCLEOTIDE SEQUENCE [LARGE SCALE GENOMIC DNA]</scope>
    <source>
        <strain evidence="6 7">GL-C-18</strain>
    </source>
</reference>
<feature type="active site" description="Nucleophile" evidence="2">
    <location>
        <position position="44"/>
    </location>
</feature>
<dbReference type="PROSITE" id="PS51635">
    <property type="entry name" value="PNPLA"/>
    <property type="match status" value="1"/>
</dbReference>
<dbReference type="Gene3D" id="3.40.1090.10">
    <property type="entry name" value="Cytosolic phospholipase A2 catalytic domain"/>
    <property type="match status" value="2"/>
</dbReference>
<evidence type="ECO:0000256" key="4">
    <source>
        <dbReference type="SAM" id="Phobius"/>
    </source>
</evidence>
<dbReference type="GO" id="GO:0016787">
    <property type="term" value="F:hydrolase activity"/>
    <property type="evidence" value="ECO:0007669"/>
    <property type="project" value="UniProtKB-UniRule"/>
</dbReference>
<sequence>MSTRAPTRYCDLVMKGGITSGIVYPNAVLALSRDFRFKNIGGTSAGAIAAAASAAAAVGDRKKVAGQAVADEARAGFEGLEGVSRTLATQGFIASLFQPASGLRNAYRALVTITGNGGIVRKATAFLFAIFATAPLETLLMLGLFLGVGYAIGQADGVTAALLPALLCAYLGGAIFALLRLARVARRNLLGLCSGLGPANASRPALTVWLHTVLQELSGKPTDDPLTFGDLWNAPRYPDEPVTERAITLQMITTGVSHHEPRTLPFENGGFWFRRDQFDLLFPSEVVAWMVDKAGPPDRIGGIDYHRLPIRADMPVLVAMRMSLSFPLLLSAVPLHEPAARERSRTAGAGSAGTQAGGDEKSLLASTDGLTTSGGAAGTRITAMRICWFSDGGITSNFPIHLFDAPLPLWPTFAINLVYPGSDASAGAGLGGQQSIEESVFLPSENNQGWQRTYHAVGRTLAAAEISRFLFGIVATMQNWRDLLQSRAPGQRDRIVHIELDRSEGGMNLDMPQAVLTRISEKGTAAGERLYDFSFDNHHWIRWRNLASALQRYTIKIAESDANGPKVPAYRRAFDTARTGVPEAPSYRFRTQDRRAAAEALMEELVSRGEAWKDLGPDLSVDAPRPLPQMQIAPTY</sequence>
<evidence type="ECO:0000313" key="7">
    <source>
        <dbReference type="Proteomes" id="UP000241167"/>
    </source>
</evidence>
<name>A0A2P7QH87_9SPHN</name>
<keyword evidence="2" id="KW-0442">Lipid degradation</keyword>
<feature type="transmembrane region" description="Helical" evidence="4">
    <location>
        <begin position="126"/>
        <end position="152"/>
    </location>
</feature>
<keyword evidence="4" id="KW-1133">Transmembrane helix</keyword>
<comment type="caution">
    <text evidence="6">The sequence shown here is derived from an EMBL/GenBank/DDBJ whole genome shotgun (WGS) entry which is preliminary data.</text>
</comment>
<evidence type="ECO:0000313" key="6">
    <source>
        <dbReference type="EMBL" id="PSJ37303.1"/>
    </source>
</evidence>
<keyword evidence="4" id="KW-0472">Membrane</keyword>
<dbReference type="Proteomes" id="UP000241167">
    <property type="component" value="Unassembled WGS sequence"/>
</dbReference>
<feature type="domain" description="PNPLA" evidence="5">
    <location>
        <begin position="12"/>
        <end position="404"/>
    </location>
</feature>
<dbReference type="EMBL" id="PXYI01000009">
    <property type="protein sequence ID" value="PSJ37303.1"/>
    <property type="molecule type" value="Genomic_DNA"/>
</dbReference>
<dbReference type="GO" id="GO:0016042">
    <property type="term" value="P:lipid catabolic process"/>
    <property type="evidence" value="ECO:0007669"/>
    <property type="project" value="UniProtKB-UniRule"/>
</dbReference>
<evidence type="ECO:0000256" key="2">
    <source>
        <dbReference type="PROSITE-ProRule" id="PRU01161"/>
    </source>
</evidence>
<feature type="short sequence motif" description="GXSXG" evidence="2">
    <location>
        <begin position="42"/>
        <end position="46"/>
    </location>
</feature>
<dbReference type="OrthoDB" id="9770965at2"/>
<proteinExistence type="predicted"/>
<evidence type="ECO:0000256" key="1">
    <source>
        <dbReference type="ARBA" id="ARBA00023098"/>
    </source>
</evidence>
<comment type="caution">
    <text evidence="2">Lacks conserved residue(s) required for the propagation of feature annotation.</text>
</comment>
<accession>A0A2P7QH87</accession>
<feature type="transmembrane region" description="Helical" evidence="4">
    <location>
        <begin position="158"/>
        <end position="179"/>
    </location>
</feature>
<dbReference type="RefSeq" id="WP_106515295.1">
    <property type="nucleotide sequence ID" value="NZ_PXYI01000009.1"/>
</dbReference>
<gene>
    <name evidence="6" type="ORF">C7I55_22550</name>
</gene>
<dbReference type="AlphaFoldDB" id="A0A2P7QH87"/>
<feature type="short sequence motif" description="DGA/G" evidence="2">
    <location>
        <begin position="391"/>
        <end position="393"/>
    </location>
</feature>
<dbReference type="InterPro" id="IPR016035">
    <property type="entry name" value="Acyl_Trfase/lysoPLipase"/>
</dbReference>
<dbReference type="InterPro" id="IPR002641">
    <property type="entry name" value="PNPLA_dom"/>
</dbReference>
<feature type="region of interest" description="Disordered" evidence="3">
    <location>
        <begin position="617"/>
        <end position="636"/>
    </location>
</feature>
<feature type="region of interest" description="Disordered" evidence="3">
    <location>
        <begin position="341"/>
        <end position="365"/>
    </location>
</feature>
<keyword evidence="4" id="KW-0812">Transmembrane</keyword>
<organism evidence="6 7">
    <name type="scientific">Allosphingosinicella deserti</name>
    <dbReference type="NCBI Taxonomy" id="2116704"/>
    <lineage>
        <taxon>Bacteria</taxon>
        <taxon>Pseudomonadati</taxon>
        <taxon>Pseudomonadota</taxon>
        <taxon>Alphaproteobacteria</taxon>
        <taxon>Sphingomonadales</taxon>
        <taxon>Sphingomonadaceae</taxon>
        <taxon>Allosphingosinicella</taxon>
    </lineage>
</organism>
<evidence type="ECO:0000259" key="5">
    <source>
        <dbReference type="PROSITE" id="PS51635"/>
    </source>
</evidence>
<keyword evidence="1 2" id="KW-0443">Lipid metabolism</keyword>
<dbReference type="SUPFAM" id="SSF52151">
    <property type="entry name" value="FabD/lysophospholipase-like"/>
    <property type="match status" value="1"/>
</dbReference>
<feature type="active site" description="Proton acceptor" evidence="2">
    <location>
        <position position="391"/>
    </location>
</feature>
<keyword evidence="2" id="KW-0378">Hydrolase</keyword>
<protein>
    <submittedName>
        <fullName evidence="6">RpoH suppressor</fullName>
    </submittedName>
</protein>